<protein>
    <submittedName>
        <fullName evidence="2">Peptidase C14 caspase catalytic subunit p20</fullName>
    </submittedName>
</protein>
<accession>D5ER14</accession>
<dbReference type="InterPro" id="IPR029030">
    <property type="entry name" value="Caspase-like_dom_sf"/>
</dbReference>
<dbReference type="OrthoDB" id="9812126at2"/>
<dbReference type="Pfam" id="PF00656">
    <property type="entry name" value="Peptidase_C14"/>
    <property type="match status" value="1"/>
</dbReference>
<dbReference type="STRING" id="583355.Caka_0985"/>
<evidence type="ECO:0000259" key="1">
    <source>
        <dbReference type="Pfam" id="PF00656"/>
    </source>
</evidence>
<dbReference type="GO" id="GO:0004197">
    <property type="term" value="F:cysteine-type endopeptidase activity"/>
    <property type="evidence" value="ECO:0007669"/>
    <property type="project" value="InterPro"/>
</dbReference>
<proteinExistence type="predicted"/>
<sequence>MSHAIFAVGCNSYLSNKIANLDGAENDATDIIESLTKSDFPVASGDDCKLLCSPNYSEIRSELDLLLQNEKISVFTFFFAGHGGVVDGTYYLLPRDADPKRYVFTGFCLSELFRMVSTANLNHVNIVIDACNTGGLVNDLGSLLKPEVIGKRGTFGVSILAAAASDEFALEENGQGLMTTSVLNLLSGKKKISSDNEYLDLVTIGRYISAEFKESNQAQSPTFWGFNIFGPTVFAKNPHYIAPTDAGSPKYTYIPPASKLGKILCVSENQLIDCYESIHEAKTPSKLCSILQNIYKNCNNTDDILRTSSDLLDRYLTKASETPHISHLALVNAFTTALMPYISSRGIQDEMKHLREHYLHSSESVWPQLENELNNDKNLLIPSNDGIGVLANYYTLPIRISSILGHIGQSALLSGKLSPICSNLVEALHLHYQSKFVSISDIQAAPLFCFFRSMQKCGSTDTAQKIYIRYLGDFLNNKGCVAKIDIRSNEIFPFVVQRIRQKGISSEYLERPGQLGSVLLSLASEFDQASDLDDVLHLLDKNHFNLFFPSNIIEFGLSKIPHGQNFTQQCGRDFWTVKEFTDNITQTSKTNVMITEALDQNLAQFFIMAASNTHSDRIHLSL</sequence>
<dbReference type="EMBL" id="CP001998">
    <property type="protein sequence ID" value="ADE54007.1"/>
    <property type="molecule type" value="Genomic_DNA"/>
</dbReference>
<dbReference type="eggNOG" id="COG4249">
    <property type="taxonomic scope" value="Bacteria"/>
</dbReference>
<dbReference type="RefSeq" id="WP_013042731.1">
    <property type="nucleotide sequence ID" value="NC_014008.1"/>
</dbReference>
<dbReference type="AlphaFoldDB" id="D5ER14"/>
<dbReference type="Proteomes" id="UP000000925">
    <property type="component" value="Chromosome"/>
</dbReference>
<dbReference type="GO" id="GO:0006508">
    <property type="term" value="P:proteolysis"/>
    <property type="evidence" value="ECO:0007669"/>
    <property type="project" value="InterPro"/>
</dbReference>
<dbReference type="HOGENOM" id="CLU_457020_0_0_0"/>
<gene>
    <name evidence="2" type="ordered locus">Caka_0985</name>
</gene>
<dbReference type="SUPFAM" id="SSF52129">
    <property type="entry name" value="Caspase-like"/>
    <property type="match status" value="1"/>
</dbReference>
<organism evidence="2 3">
    <name type="scientific">Coraliomargarita akajimensis (strain DSM 45221 / IAM 15411 / JCM 23193 / KCTC 12865 / 04OKA010-24)</name>
    <dbReference type="NCBI Taxonomy" id="583355"/>
    <lineage>
        <taxon>Bacteria</taxon>
        <taxon>Pseudomonadati</taxon>
        <taxon>Verrucomicrobiota</taxon>
        <taxon>Opitutia</taxon>
        <taxon>Puniceicoccales</taxon>
        <taxon>Coraliomargaritaceae</taxon>
        <taxon>Coraliomargarita</taxon>
    </lineage>
</organism>
<evidence type="ECO:0000313" key="3">
    <source>
        <dbReference type="Proteomes" id="UP000000925"/>
    </source>
</evidence>
<dbReference type="Gene3D" id="3.40.50.1460">
    <property type="match status" value="1"/>
</dbReference>
<keyword evidence="3" id="KW-1185">Reference proteome</keyword>
<feature type="domain" description="Peptidase C14 caspase" evidence="1">
    <location>
        <begin position="8"/>
        <end position="223"/>
    </location>
</feature>
<evidence type="ECO:0000313" key="2">
    <source>
        <dbReference type="EMBL" id="ADE54007.1"/>
    </source>
</evidence>
<reference evidence="2 3" key="1">
    <citation type="journal article" date="2010" name="Stand. Genomic Sci.">
        <title>Complete genome sequence of Coraliomargarita akajimensis type strain (04OKA010-24).</title>
        <authorList>
            <person name="Mavromatis K."/>
            <person name="Abt B."/>
            <person name="Brambilla E."/>
            <person name="Lapidus A."/>
            <person name="Copeland A."/>
            <person name="Deshpande S."/>
            <person name="Nolan M."/>
            <person name="Lucas S."/>
            <person name="Tice H."/>
            <person name="Cheng J.F."/>
            <person name="Han C."/>
            <person name="Detter J.C."/>
            <person name="Woyke T."/>
            <person name="Goodwin L."/>
            <person name="Pitluck S."/>
            <person name="Held B."/>
            <person name="Brettin T."/>
            <person name="Tapia R."/>
            <person name="Ivanova N."/>
            <person name="Mikhailova N."/>
            <person name="Pati A."/>
            <person name="Liolios K."/>
            <person name="Chen A."/>
            <person name="Palaniappan K."/>
            <person name="Land M."/>
            <person name="Hauser L."/>
            <person name="Chang Y.J."/>
            <person name="Jeffries C.D."/>
            <person name="Rohde M."/>
            <person name="Goker M."/>
            <person name="Bristow J."/>
            <person name="Eisen J.A."/>
            <person name="Markowitz V."/>
            <person name="Hugenholtz P."/>
            <person name="Klenk H.P."/>
            <person name="Kyrpides N.C."/>
        </authorList>
    </citation>
    <scope>NUCLEOTIDE SEQUENCE [LARGE SCALE GENOMIC DNA]</scope>
    <source>
        <strain evidence="3">DSM 45221 / IAM 15411 / JCM 23193 / KCTC 12865</strain>
    </source>
</reference>
<dbReference type="InterPro" id="IPR011600">
    <property type="entry name" value="Pept_C14_caspase"/>
</dbReference>
<dbReference type="KEGG" id="caa:Caka_0985"/>
<name>D5ER14_CORAD</name>